<proteinExistence type="predicted"/>
<dbReference type="Gene3D" id="3.30.710.10">
    <property type="entry name" value="Potassium Channel Kv1.1, Chain A"/>
    <property type="match status" value="1"/>
</dbReference>
<protein>
    <recommendedName>
        <fullName evidence="1">BTB domain-containing protein</fullName>
    </recommendedName>
</protein>
<evidence type="ECO:0000313" key="2">
    <source>
        <dbReference type="EMBL" id="KAK4494030.1"/>
    </source>
</evidence>
<sequence>MASPSVAEIAPRGDVVLVCGSGGSTKLRVESRILALASPVFQAMFEQQNFREGRELAANGLIEVPLPDDDPVPLTTVCQVLHMRLNVMDKHLDAREMVEIGVVADKYDFCAALSTATYYWCNQLIDGVDDIERARLFVAVYLLKQEGYFRQLSNDMVMKTSSDVSSVFESAECPEPLGEAFPRRPHAYRV</sequence>
<reference evidence="2 3" key="1">
    <citation type="journal article" date="2023" name="G3 (Bethesda)">
        <title>A chromosome-level genome assembly of Zasmidium syzygii isolated from banana leaves.</title>
        <authorList>
            <person name="van Westerhoven A.C."/>
            <person name="Mehrabi R."/>
            <person name="Talebi R."/>
            <person name="Steentjes M.B.F."/>
            <person name="Corcolon B."/>
            <person name="Chong P.A."/>
            <person name="Kema G.H.J."/>
            <person name="Seidl M.F."/>
        </authorList>
    </citation>
    <scope>NUCLEOTIDE SEQUENCE [LARGE SCALE GENOMIC DNA]</scope>
    <source>
        <strain evidence="2 3">P124</strain>
    </source>
</reference>
<evidence type="ECO:0000259" key="1">
    <source>
        <dbReference type="PROSITE" id="PS50097"/>
    </source>
</evidence>
<keyword evidence="3" id="KW-1185">Reference proteome</keyword>
<name>A0ABR0DY15_ZASCE</name>
<dbReference type="SUPFAM" id="SSF54695">
    <property type="entry name" value="POZ domain"/>
    <property type="match status" value="1"/>
</dbReference>
<dbReference type="PROSITE" id="PS50097">
    <property type="entry name" value="BTB"/>
    <property type="match status" value="1"/>
</dbReference>
<dbReference type="Pfam" id="PF00651">
    <property type="entry name" value="BTB"/>
    <property type="match status" value="1"/>
</dbReference>
<dbReference type="InterPro" id="IPR011333">
    <property type="entry name" value="SKP1/BTB/POZ_sf"/>
</dbReference>
<evidence type="ECO:0000313" key="3">
    <source>
        <dbReference type="Proteomes" id="UP001305779"/>
    </source>
</evidence>
<accession>A0ABR0DY15</accession>
<gene>
    <name evidence="2" type="ORF">PRZ48_015216</name>
</gene>
<comment type="caution">
    <text evidence="2">The sequence shown here is derived from an EMBL/GenBank/DDBJ whole genome shotgun (WGS) entry which is preliminary data.</text>
</comment>
<dbReference type="EMBL" id="JAXOVC010000015">
    <property type="protein sequence ID" value="KAK4494030.1"/>
    <property type="molecule type" value="Genomic_DNA"/>
</dbReference>
<feature type="domain" description="BTB" evidence="1">
    <location>
        <begin position="13"/>
        <end position="48"/>
    </location>
</feature>
<dbReference type="Proteomes" id="UP001305779">
    <property type="component" value="Unassembled WGS sequence"/>
</dbReference>
<dbReference type="InterPro" id="IPR000210">
    <property type="entry name" value="BTB/POZ_dom"/>
</dbReference>
<organism evidence="2 3">
    <name type="scientific">Zasmidium cellare</name>
    <name type="common">Wine cellar mold</name>
    <name type="synonym">Racodium cellare</name>
    <dbReference type="NCBI Taxonomy" id="395010"/>
    <lineage>
        <taxon>Eukaryota</taxon>
        <taxon>Fungi</taxon>
        <taxon>Dikarya</taxon>
        <taxon>Ascomycota</taxon>
        <taxon>Pezizomycotina</taxon>
        <taxon>Dothideomycetes</taxon>
        <taxon>Dothideomycetidae</taxon>
        <taxon>Mycosphaerellales</taxon>
        <taxon>Mycosphaerellaceae</taxon>
        <taxon>Zasmidium</taxon>
    </lineage>
</organism>